<feature type="domain" description="T6SS Phospholipase effector Tle1-like catalytic" evidence="1">
    <location>
        <begin position="70"/>
        <end position="445"/>
    </location>
</feature>
<evidence type="ECO:0000259" key="1">
    <source>
        <dbReference type="Pfam" id="PF09994"/>
    </source>
</evidence>
<sequence>MSPSSTNSSLLWRSFTQGSPYDTTELDFKVDKLQVDHDTLGECQTYRPVVEDVYKDIIKDTEKPVSPRPKRIILCCDGTWQSSVTGRKNIPSNVTRLARSVALTGQDKDENPCDQIVFYSAGVGTGGGVNVLERGRQATFGDGLVAAVIEAYNFVVMNYAPHDQIFCFGFSRGAYTARSVAGLINDIGIIQPKEMDDFPDLYALYRKHAHNDSFNFRQSKEYRQWITGIREKGFENLQSTEDVDDHWLQVPHNLPPEFSRVIEAVGVFDTVGALGVPGFEGVVNQVARMAPFLGVDDVGFHNPSLSRYINHAYHAMALDEHRAPFTPTLWRLPLKGEQCPGCHKESAKDLAENVRRLLKVKAKSPTKAQDKEKELSKAWKAMIDKEMFDQLHRKGSGEPIMPQLKQVWFPGGHINIGGGNPGILYGFPFDFEQLSLISFTWMCDQIKSHIELDDDQVDSHGNATLSTLADREIAARKKLIHNARHESKFGINWAMQYVWWGLDYTGIYKAVTETNVTDQDDAWATGPIVDAMGPLMAVVPMLSKTRTPGEFKKDKAGNDCGQTNEMVHPAVHFRVANHPTYRPKSLANFMRSKKIETKGSETRTFYEWKKGDVVIPEYVMTEKDRISRRLAEVSRGRGFVDALVENGKPRLDASIVY</sequence>
<dbReference type="Proteomes" id="UP000654918">
    <property type="component" value="Unassembled WGS sequence"/>
</dbReference>
<gene>
    <name evidence="2" type="ORF">CPLU01_04129</name>
</gene>
<dbReference type="InterPro" id="IPR018712">
    <property type="entry name" value="Tle1-like_cat"/>
</dbReference>
<evidence type="ECO:0000313" key="2">
    <source>
        <dbReference type="EMBL" id="KAF6835659.1"/>
    </source>
</evidence>
<organism evidence="2 3">
    <name type="scientific">Colletotrichum plurivorum</name>
    <dbReference type="NCBI Taxonomy" id="2175906"/>
    <lineage>
        <taxon>Eukaryota</taxon>
        <taxon>Fungi</taxon>
        <taxon>Dikarya</taxon>
        <taxon>Ascomycota</taxon>
        <taxon>Pezizomycotina</taxon>
        <taxon>Sordariomycetes</taxon>
        <taxon>Hypocreomycetidae</taxon>
        <taxon>Glomerellales</taxon>
        <taxon>Glomerellaceae</taxon>
        <taxon>Colletotrichum</taxon>
        <taxon>Colletotrichum orchidearum species complex</taxon>
    </lineage>
</organism>
<dbReference type="PANTHER" id="PTHR33840">
    <property type="match status" value="1"/>
</dbReference>
<dbReference type="SUPFAM" id="SSF53474">
    <property type="entry name" value="alpha/beta-Hydrolases"/>
    <property type="match status" value="1"/>
</dbReference>
<dbReference type="EMBL" id="WIGO01000038">
    <property type="protein sequence ID" value="KAF6835659.1"/>
    <property type="molecule type" value="Genomic_DNA"/>
</dbReference>
<comment type="caution">
    <text evidence="2">The sequence shown here is derived from an EMBL/GenBank/DDBJ whole genome shotgun (WGS) entry which is preliminary data.</text>
</comment>
<accession>A0A8H6KQ27</accession>
<dbReference type="InterPro" id="IPR029058">
    <property type="entry name" value="AB_hydrolase_fold"/>
</dbReference>
<name>A0A8H6KQ27_9PEZI</name>
<proteinExistence type="predicted"/>
<protein>
    <submittedName>
        <fullName evidence="2">Peptidoglycan binding domain-containing protein</fullName>
    </submittedName>
</protein>
<dbReference type="Pfam" id="PF09994">
    <property type="entry name" value="T6SS_Tle1-like_cat"/>
    <property type="match status" value="1"/>
</dbReference>
<keyword evidence="3" id="KW-1185">Reference proteome</keyword>
<dbReference type="PANTHER" id="PTHR33840:SF16">
    <property type="entry name" value="DUF2235 DOMAIN-CONTAINING PROTEIN"/>
    <property type="match status" value="1"/>
</dbReference>
<reference evidence="2" key="1">
    <citation type="journal article" date="2020" name="Phytopathology">
        <title>Genome Sequence Resources of Colletotrichum truncatum, C. plurivorum, C. musicola, and C. sojae: Four Species Pathogenic to Soybean (Glycine max).</title>
        <authorList>
            <person name="Rogerio F."/>
            <person name="Boufleur T.R."/>
            <person name="Ciampi-Guillardi M."/>
            <person name="Sukno S.A."/>
            <person name="Thon M.R."/>
            <person name="Massola Junior N.S."/>
            <person name="Baroncelli R."/>
        </authorList>
    </citation>
    <scope>NUCLEOTIDE SEQUENCE</scope>
    <source>
        <strain evidence="2">LFN00145</strain>
    </source>
</reference>
<dbReference type="AlphaFoldDB" id="A0A8H6KQ27"/>
<evidence type="ECO:0000313" key="3">
    <source>
        <dbReference type="Proteomes" id="UP000654918"/>
    </source>
</evidence>